<dbReference type="EMBL" id="CP002772">
    <property type="protein sequence ID" value="AEG19123.1"/>
    <property type="molecule type" value="Genomic_DNA"/>
</dbReference>
<comment type="subcellular location">
    <subcellularLocation>
        <location evidence="1">Membrane</location>
        <topology evidence="1">Multi-pass membrane protein</topology>
    </subcellularLocation>
</comment>
<evidence type="ECO:0008006" key="9">
    <source>
        <dbReference type="Google" id="ProtNLM"/>
    </source>
</evidence>
<dbReference type="AlphaFoldDB" id="F6D3E7"/>
<keyword evidence="8" id="KW-1185">Reference proteome</keyword>
<sequence>MIYKLKGTLASAIFVVLLLLVLSLFVLTPMLSIIILGALFAYGVRPLSRRMEPYLKFRSFAIVLAMIIIIIPLIAVLALFISTIIQATPAIIVSLKSINLSSISSTSIQNYPVVNHYLPAGSPYLTSVLNSLDVAAADILKSVTEYLFKLLESVPMVALDLFIFFASTFYFARDGDKLWEYIVYAVPENLESYFKRLSEEIDRVLKSIFVGHFLTAIITGTIAGIGFGILGYPYPLFLGVLTGFFQLIPIIGHWPTIAALAIYDIFIGNYIRAVEVLALGTSLSIIDVYIRPKLAGKYADIHPLIFLLGFLCGPIVMGVVGFILGPLILGVTYAAVVAYKKGDNSSEEVEKVEIKP</sequence>
<organism evidence="7 8">
    <name type="scientific">Methanobacterium paludis (strain DSM 25820 / JCM 18151 / SWAN1)</name>
    <dbReference type="NCBI Taxonomy" id="868131"/>
    <lineage>
        <taxon>Archaea</taxon>
        <taxon>Methanobacteriati</taxon>
        <taxon>Methanobacteriota</taxon>
        <taxon>Methanomada group</taxon>
        <taxon>Methanobacteria</taxon>
        <taxon>Methanobacteriales</taxon>
        <taxon>Methanobacteriaceae</taxon>
        <taxon>Methanobacterium</taxon>
    </lineage>
</organism>
<keyword evidence="3 6" id="KW-0812">Transmembrane</keyword>
<evidence type="ECO:0000256" key="5">
    <source>
        <dbReference type="ARBA" id="ARBA00023136"/>
    </source>
</evidence>
<evidence type="ECO:0000313" key="7">
    <source>
        <dbReference type="EMBL" id="AEG19123.1"/>
    </source>
</evidence>
<comment type="similarity">
    <text evidence="2">Belongs to the autoinducer-2 exporter (AI-2E) (TC 2.A.86) family.</text>
</comment>
<evidence type="ECO:0000256" key="1">
    <source>
        <dbReference type="ARBA" id="ARBA00004141"/>
    </source>
</evidence>
<dbReference type="KEGG" id="mew:MSWAN_2115"/>
<feature type="transmembrane region" description="Helical" evidence="6">
    <location>
        <begin position="153"/>
        <end position="172"/>
    </location>
</feature>
<dbReference type="RefSeq" id="WP_013826622.1">
    <property type="nucleotide sequence ID" value="NC_015574.1"/>
</dbReference>
<gene>
    <name evidence="7" type="ordered locus">MSWAN_2115</name>
</gene>
<dbReference type="OrthoDB" id="137390at2157"/>
<dbReference type="Proteomes" id="UP000009231">
    <property type="component" value="Chromosome"/>
</dbReference>
<protein>
    <recommendedName>
        <fullName evidence="9">AI-2E family transporter</fullName>
    </recommendedName>
</protein>
<proteinExistence type="inferred from homology"/>
<dbReference type="GeneID" id="10669638"/>
<evidence type="ECO:0000256" key="6">
    <source>
        <dbReference type="SAM" id="Phobius"/>
    </source>
</evidence>
<feature type="transmembrane region" description="Helical" evidence="6">
    <location>
        <begin position="270"/>
        <end position="290"/>
    </location>
</feature>
<dbReference type="GO" id="GO:0016020">
    <property type="term" value="C:membrane"/>
    <property type="evidence" value="ECO:0007669"/>
    <property type="project" value="UniProtKB-SubCell"/>
</dbReference>
<dbReference type="HOGENOM" id="CLU_041771_3_0_2"/>
<reference evidence="7 8" key="1">
    <citation type="journal article" date="2014" name="Int. J. Syst. Evol. Microbiol.">
        <title>Methanobacterium paludis sp. nov. and a novel strain of Methanobacterium lacus isolated from northern peatlands.</title>
        <authorList>
            <person name="Cadillo-Quiroz H."/>
            <person name="Brauer S.L."/>
            <person name="Goodson N."/>
            <person name="Yavitt J.B."/>
            <person name="Zinder S.H."/>
        </authorList>
    </citation>
    <scope>NUCLEOTIDE SEQUENCE [LARGE SCALE GENOMIC DNA]</scope>
    <source>
        <strain evidence="8">DSM 25820 / JCM 18151 / SWAN1</strain>
    </source>
</reference>
<dbReference type="PANTHER" id="PTHR21716:SF4">
    <property type="entry name" value="TRANSMEMBRANE PROTEIN 245"/>
    <property type="match status" value="1"/>
</dbReference>
<evidence type="ECO:0000256" key="2">
    <source>
        <dbReference type="ARBA" id="ARBA00009773"/>
    </source>
</evidence>
<feature type="transmembrane region" description="Helical" evidence="6">
    <location>
        <begin position="305"/>
        <end position="336"/>
    </location>
</feature>
<feature type="transmembrane region" description="Helical" evidence="6">
    <location>
        <begin position="204"/>
        <end position="230"/>
    </location>
</feature>
<evidence type="ECO:0000256" key="3">
    <source>
        <dbReference type="ARBA" id="ARBA00022692"/>
    </source>
</evidence>
<dbReference type="STRING" id="868131.MSWAN_2115"/>
<dbReference type="Pfam" id="PF01594">
    <property type="entry name" value="AI-2E_transport"/>
    <property type="match status" value="1"/>
</dbReference>
<feature type="transmembrane region" description="Helical" evidence="6">
    <location>
        <begin position="236"/>
        <end position="263"/>
    </location>
</feature>
<accession>F6D3E7</accession>
<keyword evidence="4 6" id="KW-1133">Transmembrane helix</keyword>
<evidence type="ECO:0000313" key="8">
    <source>
        <dbReference type="Proteomes" id="UP000009231"/>
    </source>
</evidence>
<dbReference type="PANTHER" id="PTHR21716">
    <property type="entry name" value="TRANSMEMBRANE PROTEIN"/>
    <property type="match status" value="1"/>
</dbReference>
<evidence type="ECO:0000256" key="4">
    <source>
        <dbReference type="ARBA" id="ARBA00022989"/>
    </source>
</evidence>
<feature type="transmembrane region" description="Helical" evidence="6">
    <location>
        <begin position="12"/>
        <end position="40"/>
    </location>
</feature>
<keyword evidence="5 6" id="KW-0472">Membrane</keyword>
<dbReference type="InterPro" id="IPR002549">
    <property type="entry name" value="AI-2E-like"/>
</dbReference>
<dbReference type="eggNOG" id="arCOG02642">
    <property type="taxonomic scope" value="Archaea"/>
</dbReference>
<feature type="transmembrane region" description="Helical" evidence="6">
    <location>
        <begin position="60"/>
        <end position="85"/>
    </location>
</feature>
<name>F6D3E7_METPW</name>